<evidence type="ECO:0000256" key="5">
    <source>
        <dbReference type="RuleBase" id="RU363041"/>
    </source>
</evidence>
<evidence type="ECO:0000256" key="1">
    <source>
        <dbReference type="ARBA" id="ARBA00004141"/>
    </source>
</evidence>
<dbReference type="PANTHER" id="PTHR43483:SF3">
    <property type="entry name" value="MEMBRANE TRANSPORTER PROTEIN HI_0806-RELATED"/>
    <property type="match status" value="1"/>
</dbReference>
<reference evidence="6" key="1">
    <citation type="submission" date="2020-07" db="EMBL/GenBank/DDBJ databases">
        <authorList>
            <person name="Tarantini F.S."/>
            <person name="Hong K.W."/>
            <person name="Chan K.G."/>
        </authorList>
    </citation>
    <scope>NUCLEOTIDE SEQUENCE</scope>
    <source>
        <strain evidence="6">32-07</strain>
    </source>
</reference>
<feature type="transmembrane region" description="Helical" evidence="5">
    <location>
        <begin position="103"/>
        <end position="121"/>
    </location>
</feature>
<evidence type="ECO:0000256" key="4">
    <source>
        <dbReference type="ARBA" id="ARBA00023136"/>
    </source>
</evidence>
<keyword evidence="4 5" id="KW-0472">Membrane</keyword>
<feature type="transmembrane region" description="Helical" evidence="5">
    <location>
        <begin position="216"/>
        <end position="236"/>
    </location>
</feature>
<sequence length="270" mass="26995">MWWGTGAVALVAGVLIAVVTAPVGVSGAVFLLPVQLSVLGVPSPAVTPTNLLYNVVAGPGALARHRRTGRLAGPLTRRLVLGTLPGVVLGAVIRVFAVPGPQVFRLLVAVFLLPLGVWLCVRTVRPRVRPAPAGAPRGESEDVLPSDASITVLAAGVGVVGGIYGIGGGSILGPILAGRGVPMALVAPAALASTFVTSVVGASTYAVLALTTGGDIAPAWGSGLLCGLGGLIGGYLGARLQPRLPEVALRLLLGVMAITVACLYVVQSLP</sequence>
<feature type="transmembrane region" description="Helical" evidence="5">
    <location>
        <begin position="248"/>
        <end position="266"/>
    </location>
</feature>
<accession>A0ABX8R4E1</accession>
<feature type="transmembrane region" description="Helical" evidence="5">
    <location>
        <begin position="79"/>
        <end position="97"/>
    </location>
</feature>
<gene>
    <name evidence="6" type="ORF">AGRA3207_005088</name>
</gene>
<dbReference type="PANTHER" id="PTHR43483">
    <property type="entry name" value="MEMBRANE TRANSPORTER PROTEIN HI_0806-RELATED"/>
    <property type="match status" value="1"/>
</dbReference>
<evidence type="ECO:0000313" key="6">
    <source>
        <dbReference type="EMBL" id="QXJ23873.1"/>
    </source>
</evidence>
<evidence type="ECO:0000313" key="7">
    <source>
        <dbReference type="Proteomes" id="UP001049518"/>
    </source>
</evidence>
<dbReference type="InterPro" id="IPR002781">
    <property type="entry name" value="TM_pro_TauE-like"/>
</dbReference>
<dbReference type="EMBL" id="CP059572">
    <property type="protein sequence ID" value="QXJ23873.1"/>
    <property type="molecule type" value="Genomic_DNA"/>
</dbReference>
<keyword evidence="5" id="KW-1003">Cell membrane</keyword>
<organism evidence="6 7">
    <name type="scientific">Actinomadura graeca</name>
    <dbReference type="NCBI Taxonomy" id="2750812"/>
    <lineage>
        <taxon>Bacteria</taxon>
        <taxon>Bacillati</taxon>
        <taxon>Actinomycetota</taxon>
        <taxon>Actinomycetes</taxon>
        <taxon>Streptosporangiales</taxon>
        <taxon>Thermomonosporaceae</taxon>
        <taxon>Actinomadura</taxon>
    </lineage>
</organism>
<comment type="subcellular location">
    <subcellularLocation>
        <location evidence="5">Cell membrane</location>
        <topology evidence="5">Multi-pass membrane protein</topology>
    </subcellularLocation>
    <subcellularLocation>
        <location evidence="1">Membrane</location>
        <topology evidence="1">Multi-pass membrane protein</topology>
    </subcellularLocation>
</comment>
<dbReference type="Pfam" id="PF01925">
    <property type="entry name" value="TauE"/>
    <property type="match status" value="1"/>
</dbReference>
<dbReference type="Proteomes" id="UP001049518">
    <property type="component" value="Chromosome"/>
</dbReference>
<evidence type="ECO:0000256" key="2">
    <source>
        <dbReference type="ARBA" id="ARBA00022692"/>
    </source>
</evidence>
<protein>
    <recommendedName>
        <fullName evidence="5">Probable membrane transporter protein</fullName>
    </recommendedName>
</protein>
<comment type="similarity">
    <text evidence="5">Belongs to the 4-toluene sulfonate uptake permease (TSUP) (TC 2.A.102) family.</text>
</comment>
<feature type="transmembrane region" description="Helical" evidence="5">
    <location>
        <begin position="185"/>
        <end position="210"/>
    </location>
</feature>
<keyword evidence="3 5" id="KW-1133">Transmembrane helix</keyword>
<name>A0ABX8R4E1_9ACTN</name>
<evidence type="ECO:0000256" key="3">
    <source>
        <dbReference type="ARBA" id="ARBA00022989"/>
    </source>
</evidence>
<keyword evidence="2 5" id="KW-0812">Transmembrane</keyword>
<proteinExistence type="inferred from homology"/>
<keyword evidence="7" id="KW-1185">Reference proteome</keyword>